<feature type="domain" description="Transcription factor IIIC 90kDa subunit N-terminal" evidence="1">
    <location>
        <begin position="45"/>
        <end position="216"/>
    </location>
</feature>
<evidence type="ECO:0008006" key="5">
    <source>
        <dbReference type="Google" id="ProtNLM"/>
    </source>
</evidence>
<dbReference type="Pfam" id="PF12660">
    <property type="entry name" value="zf-TFIIIC"/>
    <property type="match status" value="1"/>
</dbReference>
<sequence length="553" mass="61228">MDEQVQTMMISPHPITLPSRPTCSNCIAWSDELVAVAGGEAAHIIDTTKDPWRLETIRVNEFNRDDFEVDIAPQVRFSIGREQSTSTVVALAWSSKGLGIHKRPVLAILSSSHVLSFWEYTGTNGTWRRTCIINNVSFSGSTGSFREQGRSIYAFVWLPPLSVGAENGAFDGQFLALIDGDQNLWVVKTSKSDHTSEGVWQLGPLYQQSITFSNEGTDPQPSIGFLGADVPTFDELHHEEWKNVYDDQGNAIMSRIRLIFRKQNYRPDFRGHLSAMLTVEPEEGRYALNSRMSGFAQLHIPDFSPLDFAGVIADPANRYDKDFKLHGHYAVRWMGFARSPDDTMMAACVSFHPSAGLEYSQPKSERSTLLVIPTGTMAPPKTAIPALSDVQLETLQTLAQHVDIDSITTDTDIKVILVAVAMIHKHFYTNLGLMSWATSALELVKLVDSEENTYFEGSPTEICEICRAYGTGTIAFGDDTAVGVCETGHKFTRCGITFLCIQDPGICKYCTKCSRAFLCIEKLESEDGPSVTKTLLETCGGGLCPYCQGYFRD</sequence>
<dbReference type="STRING" id="1220924.W2RXV2"/>
<dbReference type="InParanoid" id="W2RXV2"/>
<dbReference type="OrthoDB" id="6021743at2759"/>
<name>W2RXV2_CYPE1</name>
<dbReference type="InterPro" id="IPR036322">
    <property type="entry name" value="WD40_repeat_dom_sf"/>
</dbReference>
<proteinExistence type="predicted"/>
<dbReference type="InterPro" id="IPR024764">
    <property type="entry name" value="TFIIIC_Znf"/>
</dbReference>
<dbReference type="Pfam" id="PF12657">
    <property type="entry name" value="TFIIIC_delta"/>
    <property type="match status" value="1"/>
</dbReference>
<dbReference type="HOGENOM" id="CLU_011098_1_0_1"/>
<evidence type="ECO:0000259" key="1">
    <source>
        <dbReference type="Pfam" id="PF12657"/>
    </source>
</evidence>
<dbReference type="EMBL" id="KB822719">
    <property type="protein sequence ID" value="ETN41155.1"/>
    <property type="molecule type" value="Genomic_DNA"/>
</dbReference>
<dbReference type="Proteomes" id="UP000030752">
    <property type="component" value="Unassembled WGS sequence"/>
</dbReference>
<feature type="domain" description="Transcription factor IIIC putative zinc-finger" evidence="2">
    <location>
        <begin position="460"/>
        <end position="551"/>
    </location>
</feature>
<evidence type="ECO:0000259" key="2">
    <source>
        <dbReference type="Pfam" id="PF12660"/>
    </source>
</evidence>
<dbReference type="AlphaFoldDB" id="W2RXV2"/>
<dbReference type="VEuPathDB" id="FungiDB:HMPREF1541_03090"/>
<dbReference type="InterPro" id="IPR024761">
    <property type="entry name" value="TFIIIC_delta_N"/>
</dbReference>
<reference evidence="3 4" key="1">
    <citation type="submission" date="2013-03" db="EMBL/GenBank/DDBJ databases">
        <title>The Genome Sequence of Phialophora europaea CBS 101466.</title>
        <authorList>
            <consortium name="The Broad Institute Genomics Platform"/>
            <person name="Cuomo C."/>
            <person name="de Hoog S."/>
            <person name="Gorbushina A."/>
            <person name="Walker B."/>
            <person name="Young S.K."/>
            <person name="Zeng Q."/>
            <person name="Gargeya S."/>
            <person name="Fitzgerald M."/>
            <person name="Haas B."/>
            <person name="Abouelleil A."/>
            <person name="Allen A.W."/>
            <person name="Alvarado L."/>
            <person name="Arachchi H.M."/>
            <person name="Berlin A.M."/>
            <person name="Chapman S.B."/>
            <person name="Gainer-Dewar J."/>
            <person name="Goldberg J."/>
            <person name="Griggs A."/>
            <person name="Gujja S."/>
            <person name="Hansen M."/>
            <person name="Howarth C."/>
            <person name="Imamovic A."/>
            <person name="Ireland A."/>
            <person name="Larimer J."/>
            <person name="McCowan C."/>
            <person name="Murphy C."/>
            <person name="Pearson M."/>
            <person name="Poon T.W."/>
            <person name="Priest M."/>
            <person name="Roberts A."/>
            <person name="Saif S."/>
            <person name="Shea T."/>
            <person name="Sisk P."/>
            <person name="Sykes S."/>
            <person name="Wortman J."/>
            <person name="Nusbaum C."/>
            <person name="Birren B."/>
        </authorList>
    </citation>
    <scope>NUCLEOTIDE SEQUENCE [LARGE SCALE GENOMIC DNA]</scope>
    <source>
        <strain evidence="3 4">CBS 101466</strain>
    </source>
</reference>
<dbReference type="GeneID" id="19970429"/>
<evidence type="ECO:0000313" key="4">
    <source>
        <dbReference type="Proteomes" id="UP000030752"/>
    </source>
</evidence>
<keyword evidence="4" id="KW-1185">Reference proteome</keyword>
<evidence type="ECO:0000313" key="3">
    <source>
        <dbReference type="EMBL" id="ETN41155.1"/>
    </source>
</evidence>
<organism evidence="3 4">
    <name type="scientific">Cyphellophora europaea (strain CBS 101466)</name>
    <name type="common">Phialophora europaea</name>
    <dbReference type="NCBI Taxonomy" id="1220924"/>
    <lineage>
        <taxon>Eukaryota</taxon>
        <taxon>Fungi</taxon>
        <taxon>Dikarya</taxon>
        <taxon>Ascomycota</taxon>
        <taxon>Pezizomycotina</taxon>
        <taxon>Eurotiomycetes</taxon>
        <taxon>Chaetothyriomycetidae</taxon>
        <taxon>Chaetothyriales</taxon>
        <taxon>Cyphellophoraceae</taxon>
        <taxon>Cyphellophora</taxon>
    </lineage>
</organism>
<dbReference type="SUPFAM" id="SSF50978">
    <property type="entry name" value="WD40 repeat-like"/>
    <property type="match status" value="1"/>
</dbReference>
<dbReference type="eggNOG" id="ENOG502S8BZ">
    <property type="taxonomic scope" value="Eukaryota"/>
</dbReference>
<dbReference type="RefSeq" id="XP_008715664.1">
    <property type="nucleotide sequence ID" value="XM_008717442.1"/>
</dbReference>
<gene>
    <name evidence="3" type="ORF">HMPREF1541_03090</name>
</gene>
<protein>
    <recommendedName>
        <fullName evidence="5">Transcription factor IIIC 90kDa subunit N-terminal domain-containing protein</fullName>
    </recommendedName>
</protein>
<accession>W2RXV2</accession>